<reference evidence="2" key="1">
    <citation type="submission" date="2016-10" db="EMBL/GenBank/DDBJ databases">
        <authorList>
            <person name="Varghese N."/>
            <person name="Submissions S."/>
        </authorList>
    </citation>
    <scope>NUCLEOTIDE SEQUENCE [LARGE SCALE GENOMIC DNA]</scope>
    <source>
        <strain evidence="2">CGMCC 1.10370</strain>
    </source>
</reference>
<dbReference type="Proteomes" id="UP000199672">
    <property type="component" value="Unassembled WGS sequence"/>
</dbReference>
<dbReference type="AlphaFoldDB" id="A0A1I1MBY1"/>
<dbReference type="EMBL" id="FOMH01000002">
    <property type="protein sequence ID" value="SFC82879.1"/>
    <property type="molecule type" value="Genomic_DNA"/>
</dbReference>
<gene>
    <name evidence="1" type="ORF">SAMN05216297_102421</name>
</gene>
<name>A0A1I1MBY1_9FLAO</name>
<evidence type="ECO:0000313" key="2">
    <source>
        <dbReference type="Proteomes" id="UP000199672"/>
    </source>
</evidence>
<keyword evidence="2" id="KW-1185">Reference proteome</keyword>
<sequence>MFFILLYLCKNPKENDNKLKIKYLTQNQIIYEEKLPCFVLLSLMSI</sequence>
<evidence type="ECO:0000313" key="1">
    <source>
        <dbReference type="EMBL" id="SFC82879.1"/>
    </source>
</evidence>
<dbReference type="STRING" id="739143.SAMN05216297_102421"/>
<protein>
    <submittedName>
        <fullName evidence="1">Uncharacterized protein</fullName>
    </submittedName>
</protein>
<organism evidence="1 2">
    <name type="scientific">Flavobacterium phragmitis</name>
    <dbReference type="NCBI Taxonomy" id="739143"/>
    <lineage>
        <taxon>Bacteria</taxon>
        <taxon>Pseudomonadati</taxon>
        <taxon>Bacteroidota</taxon>
        <taxon>Flavobacteriia</taxon>
        <taxon>Flavobacteriales</taxon>
        <taxon>Flavobacteriaceae</taxon>
        <taxon>Flavobacterium</taxon>
    </lineage>
</organism>
<proteinExistence type="predicted"/>
<accession>A0A1I1MBY1</accession>